<dbReference type="Gene3D" id="1.10.238.10">
    <property type="entry name" value="EF-hand"/>
    <property type="match status" value="1"/>
</dbReference>
<keyword evidence="2" id="KW-1133">Transmembrane helix</keyword>
<dbReference type="Proteomes" id="UP001642360">
    <property type="component" value="Unassembled WGS sequence"/>
</dbReference>
<keyword evidence="2" id="KW-0812">Transmembrane</keyword>
<protein>
    <submittedName>
        <fullName evidence="3">Uncharacterized protein</fullName>
    </submittedName>
</protein>
<dbReference type="PANTHER" id="PTHR10827:SF101">
    <property type="entry name" value="CALCIUM-BINDING EF HAND FAMILY PROTEIN"/>
    <property type="match status" value="1"/>
</dbReference>
<comment type="caution">
    <text evidence="3">The sequence shown here is derived from an EMBL/GenBank/DDBJ whole genome shotgun (WGS) entry which is preliminary data.</text>
</comment>
<proteinExistence type="predicted"/>
<keyword evidence="4" id="KW-1185">Reference proteome</keyword>
<dbReference type="InterPro" id="IPR018247">
    <property type="entry name" value="EF_Hand_1_Ca_BS"/>
</dbReference>
<dbReference type="PANTHER" id="PTHR10827">
    <property type="entry name" value="RETICULOCALBIN"/>
    <property type="match status" value="1"/>
</dbReference>
<dbReference type="PROSITE" id="PS00018">
    <property type="entry name" value="EF_HAND_1"/>
    <property type="match status" value="1"/>
</dbReference>
<dbReference type="EMBL" id="CAUOFW020000927">
    <property type="protein sequence ID" value="CAK9139020.1"/>
    <property type="molecule type" value="Genomic_DNA"/>
</dbReference>
<dbReference type="InterPro" id="IPR011992">
    <property type="entry name" value="EF-hand-dom_pair"/>
</dbReference>
<gene>
    <name evidence="3" type="ORF">ILEXP_LOCUS6374</name>
</gene>
<feature type="transmembrane region" description="Helical" evidence="2">
    <location>
        <begin position="6"/>
        <end position="23"/>
    </location>
</feature>
<keyword evidence="1" id="KW-0106">Calcium</keyword>
<organism evidence="3 4">
    <name type="scientific">Ilex paraguariensis</name>
    <name type="common">yerba mate</name>
    <dbReference type="NCBI Taxonomy" id="185542"/>
    <lineage>
        <taxon>Eukaryota</taxon>
        <taxon>Viridiplantae</taxon>
        <taxon>Streptophyta</taxon>
        <taxon>Embryophyta</taxon>
        <taxon>Tracheophyta</taxon>
        <taxon>Spermatophyta</taxon>
        <taxon>Magnoliopsida</taxon>
        <taxon>eudicotyledons</taxon>
        <taxon>Gunneridae</taxon>
        <taxon>Pentapetalae</taxon>
        <taxon>asterids</taxon>
        <taxon>campanulids</taxon>
        <taxon>Aquifoliales</taxon>
        <taxon>Aquifoliaceae</taxon>
        <taxon>Ilex</taxon>
    </lineage>
</organism>
<keyword evidence="2" id="KW-0472">Membrane</keyword>
<accession>A0ABC8R637</accession>
<evidence type="ECO:0000313" key="3">
    <source>
        <dbReference type="EMBL" id="CAK9139020.1"/>
    </source>
</evidence>
<evidence type="ECO:0000256" key="1">
    <source>
        <dbReference type="ARBA" id="ARBA00022837"/>
    </source>
</evidence>
<name>A0ABC8R637_9AQUA</name>
<reference evidence="3 4" key="1">
    <citation type="submission" date="2024-02" db="EMBL/GenBank/DDBJ databases">
        <authorList>
            <person name="Vignale AGUSTIN F."/>
            <person name="Sosa J E."/>
            <person name="Modenutti C."/>
        </authorList>
    </citation>
    <scope>NUCLEOTIDE SEQUENCE [LARGE SCALE GENOMIC DNA]</scope>
</reference>
<evidence type="ECO:0000313" key="4">
    <source>
        <dbReference type="Proteomes" id="UP001642360"/>
    </source>
</evidence>
<sequence length="204" mass="24106">MDEMVRASIIIYITIAILLLLLISHSPKHKTSFHQRHRRLKLRSNFTFSPPITITGTPHHRHETITFDPLVADIERKREDREWEKMYFESTHKEFAQDAPAAESQPEWEEFMDAEDYLNDEEKFNVTDRLVLLFPKIDVDPADGYLSEHEFTEWNLKQSAKEVMHKTEREFEVHDKNHDGFVSFAEYEPPSWVLNSGEFNSSGR</sequence>
<dbReference type="AlphaFoldDB" id="A0ABC8R637"/>
<dbReference type="SUPFAM" id="SSF47473">
    <property type="entry name" value="EF-hand"/>
    <property type="match status" value="1"/>
</dbReference>
<evidence type="ECO:0000256" key="2">
    <source>
        <dbReference type="SAM" id="Phobius"/>
    </source>
</evidence>